<organism evidence="1 2">
    <name type="scientific">Schizopora paradoxa</name>
    <dbReference type="NCBI Taxonomy" id="27342"/>
    <lineage>
        <taxon>Eukaryota</taxon>
        <taxon>Fungi</taxon>
        <taxon>Dikarya</taxon>
        <taxon>Basidiomycota</taxon>
        <taxon>Agaricomycotina</taxon>
        <taxon>Agaricomycetes</taxon>
        <taxon>Hymenochaetales</taxon>
        <taxon>Schizoporaceae</taxon>
        <taxon>Schizopora</taxon>
    </lineage>
</organism>
<dbReference type="AlphaFoldDB" id="A0A0H2R224"/>
<dbReference type="STRING" id="27342.A0A0H2R224"/>
<sequence>MPPTKGPAKEIDGFVKLTINQTVKYACTVCSRLYRGGEITEEDAILSRKVSGHIKSQRHKDAIDADQTLHEQIERMDHSIDQRNHDFLRVAEGQERLGSHPADTTFQALRQVQRNELYDELVADMFDDMDVENEGQHTFLDDITTLKSRLDRECNGIDLWNAEKDAALLGFSFSTNSQELPGDDIDDTVTSVINDMCLNNAIDEETVLGISAEKGSRYFPYPNKTLAILDMLDSFPRNRLSDSMMKAILWAMRQCGAENVPSFKSLRALQEELRKSTSIETIEFKSVLGNIFYVNDISKLIANDFLFSTCLSSPIPMILDMPHAP</sequence>
<evidence type="ECO:0000313" key="1">
    <source>
        <dbReference type="EMBL" id="KLO05387.1"/>
    </source>
</evidence>
<accession>A0A0H2R224</accession>
<dbReference type="Proteomes" id="UP000053477">
    <property type="component" value="Unassembled WGS sequence"/>
</dbReference>
<reference evidence="1 2" key="1">
    <citation type="submission" date="2015-04" db="EMBL/GenBank/DDBJ databases">
        <title>Complete genome sequence of Schizopora paradoxa KUC8140, a cosmopolitan wood degrader in East Asia.</title>
        <authorList>
            <consortium name="DOE Joint Genome Institute"/>
            <person name="Min B."/>
            <person name="Park H."/>
            <person name="Jang Y."/>
            <person name="Kim J.-J."/>
            <person name="Kim K.H."/>
            <person name="Pangilinan J."/>
            <person name="Lipzen A."/>
            <person name="Riley R."/>
            <person name="Grigoriev I.V."/>
            <person name="Spatafora J.W."/>
            <person name="Choi I.-G."/>
        </authorList>
    </citation>
    <scope>NUCLEOTIDE SEQUENCE [LARGE SCALE GENOMIC DNA]</scope>
    <source>
        <strain evidence="1 2">KUC8140</strain>
    </source>
</reference>
<gene>
    <name evidence="1" type="ORF">SCHPADRAFT_946963</name>
</gene>
<evidence type="ECO:0000313" key="2">
    <source>
        <dbReference type="Proteomes" id="UP000053477"/>
    </source>
</evidence>
<dbReference type="OrthoDB" id="2689033at2759"/>
<dbReference type="EMBL" id="KQ086316">
    <property type="protein sequence ID" value="KLO05387.1"/>
    <property type="molecule type" value="Genomic_DNA"/>
</dbReference>
<dbReference type="InParanoid" id="A0A0H2R224"/>
<keyword evidence="2" id="KW-1185">Reference proteome</keyword>
<proteinExistence type="predicted"/>
<protein>
    <submittedName>
        <fullName evidence="1">Uncharacterized protein</fullName>
    </submittedName>
</protein>
<name>A0A0H2R224_9AGAM</name>